<dbReference type="EMBL" id="JBHTBR010000007">
    <property type="protein sequence ID" value="MFC7292842.1"/>
    <property type="molecule type" value="Genomic_DNA"/>
</dbReference>
<evidence type="ECO:0000259" key="1">
    <source>
        <dbReference type="PROSITE" id="PS51184"/>
    </source>
</evidence>
<proteinExistence type="predicted"/>
<dbReference type="InterPro" id="IPR041667">
    <property type="entry name" value="Cupin_8"/>
</dbReference>
<dbReference type="RefSeq" id="WP_382168681.1">
    <property type="nucleotide sequence ID" value="NZ_JBHTBR010000007.1"/>
</dbReference>
<feature type="domain" description="JmjC" evidence="1">
    <location>
        <begin position="95"/>
        <end position="271"/>
    </location>
</feature>
<dbReference type="Gene3D" id="2.60.120.10">
    <property type="entry name" value="Jelly Rolls"/>
    <property type="match status" value="1"/>
</dbReference>
<dbReference type="Pfam" id="PF13621">
    <property type="entry name" value="Cupin_8"/>
    <property type="match status" value="1"/>
</dbReference>
<evidence type="ECO:0000313" key="3">
    <source>
        <dbReference type="Proteomes" id="UP001596492"/>
    </source>
</evidence>
<protein>
    <submittedName>
        <fullName evidence="2">Cupin-like domain-containing protein</fullName>
    </submittedName>
</protein>
<evidence type="ECO:0000313" key="2">
    <source>
        <dbReference type="EMBL" id="MFC7292842.1"/>
    </source>
</evidence>
<sequence>MLNTKNTVEQLKIESVDQFRREVLGASVPKLLKGFVSEWKIVRQAKDAHALFGYLKKFDSKKEVDVLAGRPEIEGKFFYKEGYKELNFEKKRGLVTDVLDQILENLKVQGGSTYYLQSLSVNEFFQGLAQENPIGILPPQIEPRIWIGNALTVQTHFDLSDNLACVVEGTKKFTLFPPEQTANLYLGPLEFTLSGPPVSLVDVEAPDYKKYPRYKEAESKAIIAEVEQGDALYVPYFWWHHVKSTAPINVMINYWWSDAKADLSSPFDALLLSLLSIKGLPDRYKYAWQQMFQSLVFSQSHDAGAHLPEDVRGVLGALNGREISERKARLARKLAIEAGVAKG</sequence>
<dbReference type="Proteomes" id="UP001596492">
    <property type="component" value="Unassembled WGS sequence"/>
</dbReference>
<organism evidence="2 3">
    <name type="scientific">Hirschia litorea</name>
    <dbReference type="NCBI Taxonomy" id="1199156"/>
    <lineage>
        <taxon>Bacteria</taxon>
        <taxon>Pseudomonadati</taxon>
        <taxon>Pseudomonadota</taxon>
        <taxon>Alphaproteobacteria</taxon>
        <taxon>Hyphomonadales</taxon>
        <taxon>Hyphomonadaceae</taxon>
        <taxon>Hirschia</taxon>
    </lineage>
</organism>
<dbReference type="SMART" id="SM00558">
    <property type="entry name" value="JmjC"/>
    <property type="match status" value="1"/>
</dbReference>
<dbReference type="InterPro" id="IPR003347">
    <property type="entry name" value="JmjC_dom"/>
</dbReference>
<dbReference type="InterPro" id="IPR014710">
    <property type="entry name" value="RmlC-like_jellyroll"/>
</dbReference>
<dbReference type="PROSITE" id="PS51184">
    <property type="entry name" value="JMJC"/>
    <property type="match status" value="1"/>
</dbReference>
<gene>
    <name evidence="2" type="ORF">ACFQS8_14520</name>
</gene>
<dbReference type="PANTHER" id="PTHR12461">
    <property type="entry name" value="HYPOXIA-INDUCIBLE FACTOR 1 ALPHA INHIBITOR-RELATED"/>
    <property type="match status" value="1"/>
</dbReference>
<keyword evidence="3" id="KW-1185">Reference proteome</keyword>
<accession>A0ABW2IPJ8</accession>
<dbReference type="SUPFAM" id="SSF51197">
    <property type="entry name" value="Clavaminate synthase-like"/>
    <property type="match status" value="1"/>
</dbReference>
<dbReference type="PANTHER" id="PTHR12461:SF105">
    <property type="entry name" value="HYPOXIA-INDUCIBLE FACTOR 1-ALPHA INHIBITOR"/>
    <property type="match status" value="1"/>
</dbReference>
<reference evidence="3" key="1">
    <citation type="journal article" date="2019" name="Int. J. Syst. Evol. Microbiol.">
        <title>The Global Catalogue of Microorganisms (GCM) 10K type strain sequencing project: providing services to taxonomists for standard genome sequencing and annotation.</title>
        <authorList>
            <consortium name="The Broad Institute Genomics Platform"/>
            <consortium name="The Broad Institute Genome Sequencing Center for Infectious Disease"/>
            <person name="Wu L."/>
            <person name="Ma J."/>
        </authorList>
    </citation>
    <scope>NUCLEOTIDE SEQUENCE [LARGE SCALE GENOMIC DNA]</scope>
    <source>
        <strain evidence="3">CCUG 51308</strain>
    </source>
</reference>
<name>A0ABW2IPJ8_9PROT</name>
<comment type="caution">
    <text evidence="2">The sequence shown here is derived from an EMBL/GenBank/DDBJ whole genome shotgun (WGS) entry which is preliminary data.</text>
</comment>